<reference evidence="1 2" key="1">
    <citation type="submission" date="2018-08" db="EMBL/GenBank/DDBJ databases">
        <title>A genome reference for cultivated species of the human gut microbiota.</title>
        <authorList>
            <person name="Zou Y."/>
            <person name="Xue W."/>
            <person name="Luo G."/>
        </authorList>
    </citation>
    <scope>NUCLEOTIDE SEQUENCE [LARGE SCALE GENOMIC DNA]</scope>
    <source>
        <strain evidence="1 2">AF11-14</strain>
    </source>
</reference>
<name>A0AA92U541_9BACT</name>
<sequence>MGNKKRYSVGISKVGEGVDAELPGNMKSLGTIQKVTKELCEWQGQNDKRAFFLITASENVDNNLDLNLAVGSGGDDRMLAVMMHGAMNASEDLQKALLRACNLQEEADIDNDSNKQFN</sequence>
<accession>A0AA92U541</accession>
<dbReference type="AlphaFoldDB" id="A0AA92U541"/>
<organism evidence="1 2">
    <name type="scientific">Segatella copri</name>
    <dbReference type="NCBI Taxonomy" id="165179"/>
    <lineage>
        <taxon>Bacteria</taxon>
        <taxon>Pseudomonadati</taxon>
        <taxon>Bacteroidota</taxon>
        <taxon>Bacteroidia</taxon>
        <taxon>Bacteroidales</taxon>
        <taxon>Prevotellaceae</taxon>
        <taxon>Segatella</taxon>
    </lineage>
</organism>
<dbReference type="EMBL" id="QSAQ01000018">
    <property type="protein sequence ID" value="RGW67909.1"/>
    <property type="molecule type" value="Genomic_DNA"/>
</dbReference>
<evidence type="ECO:0000313" key="2">
    <source>
        <dbReference type="Proteomes" id="UP000286077"/>
    </source>
</evidence>
<dbReference type="RefSeq" id="WP_118139999.1">
    <property type="nucleotide sequence ID" value="NZ_QSAQ01000018.1"/>
</dbReference>
<proteinExistence type="predicted"/>
<protein>
    <submittedName>
        <fullName evidence="1">Uncharacterized protein</fullName>
    </submittedName>
</protein>
<evidence type="ECO:0000313" key="1">
    <source>
        <dbReference type="EMBL" id="RGW67909.1"/>
    </source>
</evidence>
<dbReference type="Proteomes" id="UP000286077">
    <property type="component" value="Unassembled WGS sequence"/>
</dbReference>
<gene>
    <name evidence="1" type="ORF">DWV60_08185</name>
</gene>
<comment type="caution">
    <text evidence="1">The sequence shown here is derived from an EMBL/GenBank/DDBJ whole genome shotgun (WGS) entry which is preliminary data.</text>
</comment>